<sequence length="67" mass="7648">MNLSVSIKVRLSSVQVRSWTRHIPPHQAQLPIDNETIGCEVVDRMIKCTNRLKSTNKSTLLIFKDLS</sequence>
<reference evidence="1" key="1">
    <citation type="submission" date="2022-02" db="EMBL/GenBank/DDBJ databases">
        <title>Plant Genome Project.</title>
        <authorList>
            <person name="Zhang R.-G."/>
        </authorList>
    </citation>
    <scope>NUCLEOTIDE SEQUENCE</scope>
    <source>
        <strain evidence="1">AT1</strain>
    </source>
</reference>
<name>A0ACC0M8Z0_RHOML</name>
<gene>
    <name evidence="1" type="ORF">RHMOL_Rhmol09G0025600</name>
</gene>
<keyword evidence="2" id="KW-1185">Reference proteome</keyword>
<organism evidence="1 2">
    <name type="scientific">Rhododendron molle</name>
    <name type="common">Chinese azalea</name>
    <name type="synonym">Azalea mollis</name>
    <dbReference type="NCBI Taxonomy" id="49168"/>
    <lineage>
        <taxon>Eukaryota</taxon>
        <taxon>Viridiplantae</taxon>
        <taxon>Streptophyta</taxon>
        <taxon>Embryophyta</taxon>
        <taxon>Tracheophyta</taxon>
        <taxon>Spermatophyta</taxon>
        <taxon>Magnoliopsida</taxon>
        <taxon>eudicotyledons</taxon>
        <taxon>Gunneridae</taxon>
        <taxon>Pentapetalae</taxon>
        <taxon>asterids</taxon>
        <taxon>Ericales</taxon>
        <taxon>Ericaceae</taxon>
        <taxon>Ericoideae</taxon>
        <taxon>Rhodoreae</taxon>
        <taxon>Rhododendron</taxon>
    </lineage>
</organism>
<proteinExistence type="predicted"/>
<comment type="caution">
    <text evidence="1">The sequence shown here is derived from an EMBL/GenBank/DDBJ whole genome shotgun (WGS) entry which is preliminary data.</text>
</comment>
<evidence type="ECO:0000313" key="2">
    <source>
        <dbReference type="Proteomes" id="UP001062846"/>
    </source>
</evidence>
<evidence type="ECO:0000313" key="1">
    <source>
        <dbReference type="EMBL" id="KAI8537468.1"/>
    </source>
</evidence>
<protein>
    <submittedName>
        <fullName evidence="1">Uncharacterized protein</fullName>
    </submittedName>
</protein>
<dbReference type="EMBL" id="CM046396">
    <property type="protein sequence ID" value="KAI8537468.1"/>
    <property type="molecule type" value="Genomic_DNA"/>
</dbReference>
<accession>A0ACC0M8Z0</accession>
<dbReference type="Proteomes" id="UP001062846">
    <property type="component" value="Chromosome 9"/>
</dbReference>